<protein>
    <submittedName>
        <fullName evidence="2">Uncharacterized protein</fullName>
    </submittedName>
</protein>
<accession>A0A814RBN3</accession>
<keyword evidence="1" id="KW-0472">Membrane</keyword>
<sequence length="177" mass="20544">MYFRLFKLILIFICVNIIINVLYRLLLHSKTSLSMNKNDNIPLTKNNIDQISYSLEPFYIRLPNFSDDEAKNWFYNSSYYRINSKKCPQGLCEEKGFLFNDTKEHLSVNVFLVKNGLYINDDCGYNYGATAVKRTFVSANETTILYDKAIIYTVPDGWAFQHFLDGVGPKLAHSKSY</sequence>
<evidence type="ECO:0000313" key="3">
    <source>
        <dbReference type="Proteomes" id="UP000663860"/>
    </source>
</evidence>
<dbReference type="EMBL" id="CAJNOE010000300">
    <property type="protein sequence ID" value="CAF1131010.1"/>
    <property type="molecule type" value="Genomic_DNA"/>
</dbReference>
<evidence type="ECO:0000256" key="1">
    <source>
        <dbReference type="SAM" id="Phobius"/>
    </source>
</evidence>
<dbReference type="Proteomes" id="UP000663860">
    <property type="component" value="Unassembled WGS sequence"/>
</dbReference>
<comment type="caution">
    <text evidence="2">The sequence shown here is derived from an EMBL/GenBank/DDBJ whole genome shotgun (WGS) entry which is preliminary data.</text>
</comment>
<keyword evidence="1" id="KW-0812">Transmembrane</keyword>
<keyword evidence="1" id="KW-1133">Transmembrane helix</keyword>
<name>A0A814RBN3_9BILA</name>
<organism evidence="2 3">
    <name type="scientific">Adineta steineri</name>
    <dbReference type="NCBI Taxonomy" id="433720"/>
    <lineage>
        <taxon>Eukaryota</taxon>
        <taxon>Metazoa</taxon>
        <taxon>Spiralia</taxon>
        <taxon>Gnathifera</taxon>
        <taxon>Rotifera</taxon>
        <taxon>Eurotatoria</taxon>
        <taxon>Bdelloidea</taxon>
        <taxon>Adinetida</taxon>
        <taxon>Adinetidae</taxon>
        <taxon>Adineta</taxon>
    </lineage>
</organism>
<gene>
    <name evidence="2" type="ORF">IZO911_LOCUS24688</name>
</gene>
<feature type="transmembrane region" description="Helical" evidence="1">
    <location>
        <begin position="6"/>
        <end position="27"/>
    </location>
</feature>
<evidence type="ECO:0000313" key="2">
    <source>
        <dbReference type="EMBL" id="CAF1131010.1"/>
    </source>
</evidence>
<reference evidence="2" key="1">
    <citation type="submission" date="2021-02" db="EMBL/GenBank/DDBJ databases">
        <authorList>
            <person name="Nowell W R."/>
        </authorList>
    </citation>
    <scope>NUCLEOTIDE SEQUENCE</scope>
</reference>
<proteinExistence type="predicted"/>
<dbReference type="AlphaFoldDB" id="A0A814RBN3"/>